<dbReference type="Pfam" id="PF07690">
    <property type="entry name" value="MFS_1"/>
    <property type="match status" value="1"/>
</dbReference>
<dbReference type="EMBL" id="REGN01012731">
    <property type="protein sequence ID" value="RMZ94913.1"/>
    <property type="molecule type" value="Genomic_DNA"/>
</dbReference>
<name>A0A3M7P7B7_BRAPC</name>
<dbReference type="GO" id="GO:0016020">
    <property type="term" value="C:membrane"/>
    <property type="evidence" value="ECO:0007669"/>
    <property type="project" value="UniProtKB-SubCell"/>
</dbReference>
<dbReference type="AlphaFoldDB" id="A0A3M7P7B7"/>
<evidence type="ECO:0000313" key="4">
    <source>
        <dbReference type="EMBL" id="RMZ94913.1"/>
    </source>
</evidence>
<dbReference type="Proteomes" id="UP000276133">
    <property type="component" value="Unassembled WGS sequence"/>
</dbReference>
<dbReference type="PANTHER" id="PTHR11360">
    <property type="entry name" value="MONOCARBOXYLATE TRANSPORTER"/>
    <property type="match status" value="1"/>
</dbReference>
<dbReference type="PANTHER" id="PTHR11360:SF284">
    <property type="entry name" value="EG:103B4.3 PROTEIN-RELATED"/>
    <property type="match status" value="1"/>
</dbReference>
<keyword evidence="2" id="KW-0812">Transmembrane</keyword>
<accession>A0A3M7P7B7</accession>
<feature type="domain" description="Major facilitator superfamily (MFS) profile" evidence="3">
    <location>
        <begin position="102"/>
        <end position="270"/>
    </location>
</feature>
<dbReference type="InterPro" id="IPR036259">
    <property type="entry name" value="MFS_trans_sf"/>
</dbReference>
<dbReference type="PROSITE" id="PS50850">
    <property type="entry name" value="MFS"/>
    <property type="match status" value="1"/>
</dbReference>
<comment type="subcellular location">
    <subcellularLocation>
        <location evidence="1">Membrane</location>
        <topology evidence="1">Multi-pass membrane protein</topology>
    </subcellularLocation>
</comment>
<evidence type="ECO:0000256" key="2">
    <source>
        <dbReference type="SAM" id="Phobius"/>
    </source>
</evidence>
<feature type="transmembrane region" description="Helical" evidence="2">
    <location>
        <begin position="173"/>
        <end position="191"/>
    </location>
</feature>
<feature type="transmembrane region" description="Helical" evidence="2">
    <location>
        <begin position="143"/>
        <end position="161"/>
    </location>
</feature>
<dbReference type="InterPro" id="IPR011701">
    <property type="entry name" value="MFS"/>
</dbReference>
<reference evidence="4 5" key="1">
    <citation type="journal article" date="2018" name="Sci. Rep.">
        <title>Genomic signatures of local adaptation to the degree of environmental predictability in rotifers.</title>
        <authorList>
            <person name="Franch-Gras L."/>
            <person name="Hahn C."/>
            <person name="Garcia-Roger E.M."/>
            <person name="Carmona M.J."/>
            <person name="Serra M."/>
            <person name="Gomez A."/>
        </authorList>
    </citation>
    <scope>NUCLEOTIDE SEQUENCE [LARGE SCALE GENOMIC DNA]</scope>
    <source>
        <strain evidence="4">HYR1</strain>
    </source>
</reference>
<feature type="transmembrane region" description="Helical" evidence="2">
    <location>
        <begin position="197"/>
        <end position="221"/>
    </location>
</feature>
<dbReference type="InterPro" id="IPR050327">
    <property type="entry name" value="Proton-linked_MCT"/>
</dbReference>
<dbReference type="Gene3D" id="1.20.1250.20">
    <property type="entry name" value="MFS general substrate transporter like domains"/>
    <property type="match status" value="1"/>
</dbReference>
<comment type="caution">
    <text evidence="4">The sequence shown here is derived from an EMBL/GenBank/DDBJ whole genome shotgun (WGS) entry which is preliminary data.</text>
</comment>
<feature type="non-terminal residue" evidence="4">
    <location>
        <position position="270"/>
    </location>
</feature>
<organism evidence="4 5">
    <name type="scientific">Brachionus plicatilis</name>
    <name type="common">Marine rotifer</name>
    <name type="synonym">Brachionus muelleri</name>
    <dbReference type="NCBI Taxonomy" id="10195"/>
    <lineage>
        <taxon>Eukaryota</taxon>
        <taxon>Metazoa</taxon>
        <taxon>Spiralia</taxon>
        <taxon>Gnathifera</taxon>
        <taxon>Rotifera</taxon>
        <taxon>Eurotatoria</taxon>
        <taxon>Monogononta</taxon>
        <taxon>Pseudotrocha</taxon>
        <taxon>Ploima</taxon>
        <taxon>Brachionidae</taxon>
        <taxon>Brachionus</taxon>
    </lineage>
</organism>
<dbReference type="SUPFAM" id="SSF103473">
    <property type="entry name" value="MFS general substrate transporter"/>
    <property type="match status" value="1"/>
</dbReference>
<dbReference type="InterPro" id="IPR020846">
    <property type="entry name" value="MFS_dom"/>
</dbReference>
<feature type="transmembrane region" description="Helical" evidence="2">
    <location>
        <begin position="108"/>
        <end position="131"/>
    </location>
</feature>
<evidence type="ECO:0000259" key="3">
    <source>
        <dbReference type="PROSITE" id="PS50850"/>
    </source>
</evidence>
<keyword evidence="5" id="KW-1185">Reference proteome</keyword>
<keyword evidence="2" id="KW-1133">Transmembrane helix</keyword>
<protein>
    <submittedName>
        <fullName evidence="4">Monocarboxylate transporter 2-like</fullName>
    </submittedName>
</protein>
<dbReference type="GO" id="GO:0008028">
    <property type="term" value="F:monocarboxylic acid transmembrane transporter activity"/>
    <property type="evidence" value="ECO:0007669"/>
    <property type="project" value="TreeGrafter"/>
</dbReference>
<dbReference type="OrthoDB" id="6499973at2759"/>
<keyword evidence="2" id="KW-0472">Membrane</keyword>
<proteinExistence type="predicted"/>
<feature type="transmembrane region" description="Helical" evidence="2">
    <location>
        <begin position="28"/>
        <end position="45"/>
    </location>
</feature>
<sequence length="270" mass="29340">MAGSGVGAFAFAKFSQILVETFGWKETLIILGSLILQCCLLGAFLRPVPTKPKPKAYEEKTVEEVHTFSGSVLSLNEVRNISKKSGTGSLILNILKEMGNVSLLSKNIGLLFITLSNFFIFSGYFIPFLFIPIRAKQLDIADSSFILGLIGLVNIPSRLGFGFLADIRFISPINLNTMCVILACGSLWSYFLLNTYALQLLFAVLFGTGIGGINCITTPYIKDIVGMENFSNAMGIINLFRGVGCFLGPFLGGIISEQFSVVAAFFYSSI</sequence>
<gene>
    <name evidence="4" type="ORF">BpHYR1_032194</name>
</gene>
<evidence type="ECO:0000256" key="1">
    <source>
        <dbReference type="ARBA" id="ARBA00004141"/>
    </source>
</evidence>
<feature type="transmembrane region" description="Helical" evidence="2">
    <location>
        <begin position="242"/>
        <end position="267"/>
    </location>
</feature>
<evidence type="ECO:0000313" key="5">
    <source>
        <dbReference type="Proteomes" id="UP000276133"/>
    </source>
</evidence>